<dbReference type="EMBL" id="FNCV01000009">
    <property type="protein sequence ID" value="SDH66497.1"/>
    <property type="molecule type" value="Genomic_DNA"/>
</dbReference>
<dbReference type="Proteomes" id="UP000217076">
    <property type="component" value="Unassembled WGS sequence"/>
</dbReference>
<dbReference type="STRING" id="83401.SAMN05421742_10977"/>
<dbReference type="AlphaFoldDB" id="A0A1G8E9I1"/>
<sequence length="105" mass="11681">MVTISVGPHDVWSGRPTGNLVRLDYYLPPVEESYYVVVDDGTGSEPDRYRFGYVLPFFSETLHLAVGDEGIIVGGEKGGLTAQTRDYLSCTDDFVYKRLRARLGS</sequence>
<gene>
    <name evidence="1" type="ORF">SAMN05421742_10977</name>
</gene>
<evidence type="ECO:0000313" key="1">
    <source>
        <dbReference type="EMBL" id="SDH66497.1"/>
    </source>
</evidence>
<evidence type="ECO:0000313" key="2">
    <source>
        <dbReference type="Proteomes" id="UP000217076"/>
    </source>
</evidence>
<name>A0A1G8E9I1_9PROT</name>
<protein>
    <submittedName>
        <fullName evidence="1">Uncharacterized protein</fullName>
    </submittedName>
</protein>
<organism evidence="1 2">
    <name type="scientific">Roseospirillum parvum</name>
    <dbReference type="NCBI Taxonomy" id="83401"/>
    <lineage>
        <taxon>Bacteria</taxon>
        <taxon>Pseudomonadati</taxon>
        <taxon>Pseudomonadota</taxon>
        <taxon>Alphaproteobacteria</taxon>
        <taxon>Rhodospirillales</taxon>
        <taxon>Rhodospirillaceae</taxon>
        <taxon>Roseospirillum</taxon>
    </lineage>
</organism>
<accession>A0A1G8E9I1</accession>
<keyword evidence="2" id="KW-1185">Reference proteome</keyword>
<reference evidence="2" key="1">
    <citation type="submission" date="2016-10" db="EMBL/GenBank/DDBJ databases">
        <authorList>
            <person name="Varghese N."/>
            <person name="Submissions S."/>
        </authorList>
    </citation>
    <scope>NUCLEOTIDE SEQUENCE [LARGE SCALE GENOMIC DNA]</scope>
    <source>
        <strain evidence="2">930I</strain>
    </source>
</reference>
<proteinExistence type="predicted"/>